<dbReference type="InterPro" id="IPR001611">
    <property type="entry name" value="Leu-rich_rpt"/>
</dbReference>
<evidence type="ECO:0000256" key="10">
    <source>
        <dbReference type="ARBA" id="ARBA00023170"/>
    </source>
</evidence>
<sequence length="220" mass="24491">MFSAVALAEAAACNSRDQELVSKAFKSVSGFNISWFHSADSNCSRPPIKEVKLPSRNLSGSISWMYFRDMSQLQSLDLSGNFLEGYVPRWFWSLPRLKDVNLSRNRFGGTIIGLNSSSVQVLNLSTNRFTNLVRLSVFPEIRILDLSRNSLGTLPSGFANLTELEQLDISSCKISGNVKRLKPISFLLSLKRLDLSNNSMNGTFPFDFPLPSGLNFLNIA</sequence>
<dbReference type="Proteomes" id="UP000327013">
    <property type="component" value="Chromosome 1"/>
</dbReference>
<dbReference type="InterPro" id="IPR032675">
    <property type="entry name" value="LRR_dom_sf"/>
</dbReference>
<dbReference type="SMART" id="SM00369">
    <property type="entry name" value="LRR_TYP"/>
    <property type="match status" value="2"/>
</dbReference>
<proteinExistence type="inferred from homology"/>
<evidence type="ECO:0000256" key="11">
    <source>
        <dbReference type="ARBA" id="ARBA00023180"/>
    </source>
</evidence>
<dbReference type="PRINTS" id="PR00019">
    <property type="entry name" value="LEURICHRPT"/>
</dbReference>
<keyword evidence="8" id="KW-1133">Transmembrane helix</keyword>
<evidence type="ECO:0000256" key="4">
    <source>
        <dbReference type="ARBA" id="ARBA00022614"/>
    </source>
</evidence>
<organism evidence="12 13">
    <name type="scientific">Carpinus fangiana</name>
    <dbReference type="NCBI Taxonomy" id="176857"/>
    <lineage>
        <taxon>Eukaryota</taxon>
        <taxon>Viridiplantae</taxon>
        <taxon>Streptophyta</taxon>
        <taxon>Embryophyta</taxon>
        <taxon>Tracheophyta</taxon>
        <taxon>Spermatophyta</taxon>
        <taxon>Magnoliopsida</taxon>
        <taxon>eudicotyledons</taxon>
        <taxon>Gunneridae</taxon>
        <taxon>Pentapetalae</taxon>
        <taxon>rosids</taxon>
        <taxon>fabids</taxon>
        <taxon>Fagales</taxon>
        <taxon>Betulaceae</taxon>
        <taxon>Carpinus</taxon>
    </lineage>
</organism>
<dbReference type="Pfam" id="PF00560">
    <property type="entry name" value="LRR_1"/>
    <property type="match status" value="1"/>
</dbReference>
<dbReference type="EMBL" id="CM017321">
    <property type="protein sequence ID" value="KAE7998881.1"/>
    <property type="molecule type" value="Genomic_DNA"/>
</dbReference>
<keyword evidence="7" id="KW-0677">Repeat</keyword>
<keyword evidence="13" id="KW-1185">Reference proteome</keyword>
<keyword evidence="6" id="KW-0732">Signal</keyword>
<evidence type="ECO:0000256" key="2">
    <source>
        <dbReference type="ARBA" id="ARBA00009592"/>
    </source>
</evidence>
<keyword evidence="11" id="KW-0325">Glycoprotein</keyword>
<dbReference type="Gene3D" id="3.80.10.10">
    <property type="entry name" value="Ribonuclease Inhibitor"/>
    <property type="match status" value="2"/>
</dbReference>
<evidence type="ECO:0000256" key="8">
    <source>
        <dbReference type="ARBA" id="ARBA00022989"/>
    </source>
</evidence>
<evidence type="ECO:0000313" key="12">
    <source>
        <dbReference type="EMBL" id="KAE7998881.1"/>
    </source>
</evidence>
<dbReference type="GO" id="GO:0005886">
    <property type="term" value="C:plasma membrane"/>
    <property type="evidence" value="ECO:0007669"/>
    <property type="project" value="UniProtKB-SubCell"/>
</dbReference>
<evidence type="ECO:0000313" key="13">
    <source>
        <dbReference type="Proteomes" id="UP000327013"/>
    </source>
</evidence>
<evidence type="ECO:0000256" key="9">
    <source>
        <dbReference type="ARBA" id="ARBA00023136"/>
    </source>
</evidence>
<gene>
    <name evidence="12" type="ORF">FH972_003379</name>
</gene>
<keyword evidence="3" id="KW-1003">Cell membrane</keyword>
<reference evidence="12 13" key="1">
    <citation type="submission" date="2019-06" db="EMBL/GenBank/DDBJ databases">
        <title>A chromosomal-level reference genome of Carpinus fangiana (Coryloideae, Betulaceae).</title>
        <authorList>
            <person name="Yang X."/>
            <person name="Wang Z."/>
            <person name="Zhang L."/>
            <person name="Hao G."/>
            <person name="Liu J."/>
            <person name="Yang Y."/>
        </authorList>
    </citation>
    <scope>NUCLEOTIDE SEQUENCE [LARGE SCALE GENOMIC DNA]</scope>
    <source>
        <strain evidence="12">Cfa_2016G</strain>
        <tissue evidence="12">Leaf</tissue>
    </source>
</reference>
<dbReference type="Pfam" id="PF13855">
    <property type="entry name" value="LRR_8"/>
    <property type="match status" value="2"/>
</dbReference>
<dbReference type="SUPFAM" id="SSF52058">
    <property type="entry name" value="L domain-like"/>
    <property type="match status" value="1"/>
</dbReference>
<comment type="subcellular location">
    <subcellularLocation>
        <location evidence="1">Cell membrane</location>
        <topology evidence="1">Single-pass type I membrane protein</topology>
    </subcellularLocation>
</comment>
<name>A0A5N6QK68_9ROSI</name>
<keyword evidence="9" id="KW-0472">Membrane</keyword>
<comment type="similarity">
    <text evidence="2">Belongs to the RLP family.</text>
</comment>
<dbReference type="PANTHER" id="PTHR48052">
    <property type="entry name" value="UNNAMED PRODUCT"/>
    <property type="match status" value="1"/>
</dbReference>
<evidence type="ECO:0000256" key="3">
    <source>
        <dbReference type="ARBA" id="ARBA00022475"/>
    </source>
</evidence>
<dbReference type="OrthoDB" id="776842at2759"/>
<keyword evidence="5" id="KW-0812">Transmembrane</keyword>
<evidence type="ECO:0000256" key="7">
    <source>
        <dbReference type="ARBA" id="ARBA00022737"/>
    </source>
</evidence>
<dbReference type="InterPro" id="IPR003591">
    <property type="entry name" value="Leu-rich_rpt_typical-subtyp"/>
</dbReference>
<evidence type="ECO:0008006" key="14">
    <source>
        <dbReference type="Google" id="ProtNLM"/>
    </source>
</evidence>
<keyword evidence="10" id="KW-0675">Receptor</keyword>
<dbReference type="AlphaFoldDB" id="A0A5N6QK68"/>
<keyword evidence="4" id="KW-0433">Leucine-rich repeat</keyword>
<protein>
    <recommendedName>
        <fullName evidence="14">Leucine-rich repeat-containing N-terminal plant-type domain-containing protein</fullName>
    </recommendedName>
</protein>
<evidence type="ECO:0000256" key="6">
    <source>
        <dbReference type="ARBA" id="ARBA00022729"/>
    </source>
</evidence>
<accession>A0A5N6QK68</accession>
<evidence type="ECO:0000256" key="1">
    <source>
        <dbReference type="ARBA" id="ARBA00004251"/>
    </source>
</evidence>
<dbReference type="PANTHER" id="PTHR48052:SF8">
    <property type="entry name" value="LRR RECEPTOR-LIKE SERINE_THREONINE-PROTEIN KINASE FLS2"/>
    <property type="match status" value="1"/>
</dbReference>
<evidence type="ECO:0000256" key="5">
    <source>
        <dbReference type="ARBA" id="ARBA00022692"/>
    </source>
</evidence>